<evidence type="ECO:0000256" key="4">
    <source>
        <dbReference type="ARBA" id="ARBA00010883"/>
    </source>
</evidence>
<protein>
    <submittedName>
        <fullName evidence="12">Sorting nexin-2</fullName>
    </submittedName>
</protein>
<dbReference type="PANTHER" id="PTHR10555">
    <property type="entry name" value="SORTING NEXIN"/>
    <property type="match status" value="1"/>
</dbReference>
<feature type="domain" description="PX" evidence="11">
    <location>
        <begin position="1"/>
        <end position="135"/>
    </location>
</feature>
<dbReference type="GO" id="GO:0015031">
    <property type="term" value="P:protein transport"/>
    <property type="evidence" value="ECO:0007669"/>
    <property type="project" value="UniProtKB-KW"/>
</dbReference>
<evidence type="ECO:0000313" key="12">
    <source>
        <dbReference type="EMBL" id="MDE45420.1"/>
    </source>
</evidence>
<evidence type="ECO:0000256" key="7">
    <source>
        <dbReference type="ARBA" id="ARBA00022553"/>
    </source>
</evidence>
<evidence type="ECO:0000256" key="1">
    <source>
        <dbReference type="ARBA" id="ARBA00004287"/>
    </source>
</evidence>
<gene>
    <name evidence="12" type="primary">Snx2</name>
    <name evidence="12" type="ORF">g.6132</name>
</gene>
<accession>A0A6G1S664</accession>
<dbReference type="InterPro" id="IPR036871">
    <property type="entry name" value="PX_dom_sf"/>
</dbReference>
<evidence type="ECO:0000256" key="9">
    <source>
        <dbReference type="ARBA" id="ARBA00023034"/>
    </source>
</evidence>
<dbReference type="GO" id="GO:0034498">
    <property type="term" value="P:early endosome to Golgi transport"/>
    <property type="evidence" value="ECO:0007669"/>
    <property type="project" value="TreeGrafter"/>
</dbReference>
<keyword evidence="6" id="KW-0963">Cytoplasm</keyword>
<evidence type="ECO:0000256" key="10">
    <source>
        <dbReference type="ARBA" id="ARBA00023136"/>
    </source>
</evidence>
<proteinExistence type="inferred from homology"/>
<dbReference type="PROSITE" id="PS50195">
    <property type="entry name" value="PX"/>
    <property type="match status" value="1"/>
</dbReference>
<dbReference type="InterPro" id="IPR001683">
    <property type="entry name" value="PX_dom"/>
</dbReference>
<dbReference type="InterPro" id="IPR027267">
    <property type="entry name" value="AH/BAR_dom_sf"/>
</dbReference>
<dbReference type="GO" id="GO:0005794">
    <property type="term" value="C:Golgi apparatus"/>
    <property type="evidence" value="ECO:0007669"/>
    <property type="project" value="UniProtKB-SubCell"/>
</dbReference>
<dbReference type="Pfam" id="PF09325">
    <property type="entry name" value="Vps5"/>
    <property type="match status" value="1"/>
</dbReference>
<comment type="subcellular location">
    <subcellularLocation>
        <location evidence="2">Cytoplasm</location>
    </subcellularLocation>
    <subcellularLocation>
        <location evidence="3">Golgi apparatus</location>
    </subcellularLocation>
    <subcellularLocation>
        <location evidence="1">Membrane</location>
        <topology evidence="1">Peripheral membrane protein</topology>
        <orientation evidence="1">Cytoplasmic side</orientation>
    </subcellularLocation>
</comment>
<name>A0A6G1S664_9ACAR</name>
<keyword evidence="9" id="KW-0333">Golgi apparatus</keyword>
<keyword evidence="10" id="KW-0472">Membrane</keyword>
<dbReference type="Gene3D" id="1.20.1270.60">
    <property type="entry name" value="Arfaptin homology (AH) domain/BAR domain"/>
    <property type="match status" value="1"/>
</dbReference>
<keyword evidence="5" id="KW-0813">Transport</keyword>
<evidence type="ECO:0000256" key="6">
    <source>
        <dbReference type="ARBA" id="ARBA00022490"/>
    </source>
</evidence>
<dbReference type="PANTHER" id="PTHR10555:SF170">
    <property type="entry name" value="FI18122P1"/>
    <property type="match status" value="1"/>
</dbReference>
<dbReference type="CDD" id="cd07623">
    <property type="entry name" value="BAR_SNX1_2"/>
    <property type="match status" value="1"/>
</dbReference>
<dbReference type="AlphaFoldDB" id="A0A6G1S664"/>
<dbReference type="SMART" id="SM00312">
    <property type="entry name" value="PX"/>
    <property type="match status" value="1"/>
</dbReference>
<dbReference type="FunFam" id="1.20.1270.60:FF:000022">
    <property type="entry name" value="Sorting nexin 3 protein"/>
    <property type="match status" value="1"/>
</dbReference>
<sequence length="388" mass="45162">MDTIPLEPDYYITIKIYDVIKSDYVKYAIETRTNLPYFRSEKSNVERRFSDFLGLREKLSQKFLVEGYIIPPAPDKNVMATFQAKMAKEESTPGNDEFLERRKCALERFLNRIAQHPVLRTDPDFRDFLELQTELPRSTSTSALSKEGVKRLIGSLTDSVAKMGYRMDEKDNWFNDKCPQLDNLDLQLRKLHSSVDALIHHRRILTTATGNFARTVAVLGNVEDYTPLSFDLSKLATTEEKVEHIYADQVNNDLYLISELLSDYISSISAIRDVFQQRAKVYQNWQQSQQTLLRKREQKQRNDLMAGKSDKLTQEIVDLEARVQRGQDDFDKISNNIKKDVEKFELDRVKEFQANIMKYLETLLESQKRLIECWEGFIPSSQAEINNA</sequence>
<evidence type="ECO:0000256" key="2">
    <source>
        <dbReference type="ARBA" id="ARBA00004496"/>
    </source>
</evidence>
<comment type="similarity">
    <text evidence="4">Belongs to the sorting nexin family.</text>
</comment>
<evidence type="ECO:0000256" key="8">
    <source>
        <dbReference type="ARBA" id="ARBA00022927"/>
    </source>
</evidence>
<dbReference type="Gene3D" id="3.30.1520.10">
    <property type="entry name" value="Phox-like domain"/>
    <property type="match status" value="1"/>
</dbReference>
<dbReference type="SUPFAM" id="SSF103657">
    <property type="entry name" value="BAR/IMD domain-like"/>
    <property type="match status" value="1"/>
</dbReference>
<keyword evidence="7" id="KW-0597">Phosphoprotein</keyword>
<dbReference type="GO" id="GO:0005829">
    <property type="term" value="C:cytosol"/>
    <property type="evidence" value="ECO:0007669"/>
    <property type="project" value="GOC"/>
</dbReference>
<dbReference type="InterPro" id="IPR015404">
    <property type="entry name" value="Vps5_C"/>
</dbReference>
<dbReference type="EMBL" id="GGYP01000649">
    <property type="protein sequence ID" value="MDE45420.1"/>
    <property type="molecule type" value="Transcribed_RNA"/>
</dbReference>
<dbReference type="GO" id="GO:0035091">
    <property type="term" value="F:phosphatidylinositol binding"/>
    <property type="evidence" value="ECO:0007669"/>
    <property type="project" value="InterPro"/>
</dbReference>
<reference evidence="12" key="1">
    <citation type="submission" date="2018-10" db="EMBL/GenBank/DDBJ databases">
        <title>Transcriptome assembly of Aceria tosichella (Wheat curl mite) Type 2.</title>
        <authorList>
            <person name="Scully E.D."/>
            <person name="Geib S.M."/>
            <person name="Palmer N.A."/>
            <person name="Gupta A.K."/>
            <person name="Sarath G."/>
            <person name="Tatineni S."/>
        </authorList>
    </citation>
    <scope>NUCLEOTIDE SEQUENCE</scope>
    <source>
        <strain evidence="12">LincolnNE</strain>
    </source>
</reference>
<evidence type="ECO:0000256" key="3">
    <source>
        <dbReference type="ARBA" id="ARBA00004555"/>
    </source>
</evidence>
<dbReference type="SUPFAM" id="SSF64268">
    <property type="entry name" value="PX domain"/>
    <property type="match status" value="1"/>
</dbReference>
<keyword evidence="8" id="KW-0653">Protein transport</keyword>
<evidence type="ECO:0000259" key="11">
    <source>
        <dbReference type="PROSITE" id="PS50195"/>
    </source>
</evidence>
<dbReference type="GO" id="GO:0098796">
    <property type="term" value="C:membrane protein complex"/>
    <property type="evidence" value="ECO:0007669"/>
    <property type="project" value="UniProtKB-ARBA"/>
</dbReference>
<dbReference type="GO" id="GO:0010008">
    <property type="term" value="C:endosome membrane"/>
    <property type="evidence" value="ECO:0007669"/>
    <property type="project" value="TreeGrafter"/>
</dbReference>
<dbReference type="Pfam" id="PF00787">
    <property type="entry name" value="PX"/>
    <property type="match status" value="1"/>
</dbReference>
<organism evidence="12">
    <name type="scientific">Aceria tosichella</name>
    <name type="common">wheat curl mite</name>
    <dbReference type="NCBI Taxonomy" id="561515"/>
    <lineage>
        <taxon>Eukaryota</taxon>
        <taxon>Metazoa</taxon>
        <taxon>Ecdysozoa</taxon>
        <taxon>Arthropoda</taxon>
        <taxon>Chelicerata</taxon>
        <taxon>Arachnida</taxon>
        <taxon>Acari</taxon>
        <taxon>Acariformes</taxon>
        <taxon>Trombidiformes</taxon>
        <taxon>Prostigmata</taxon>
        <taxon>Eupodina</taxon>
        <taxon>Eriophyoidea</taxon>
        <taxon>Eriophyidae</taxon>
        <taxon>Eriophyinae</taxon>
        <taxon>Aceriini</taxon>
        <taxon>Aceria</taxon>
    </lineage>
</organism>
<evidence type="ECO:0000256" key="5">
    <source>
        <dbReference type="ARBA" id="ARBA00022448"/>
    </source>
</evidence>